<name>A0AAE3LDN7_9EURY</name>
<dbReference type="AlphaFoldDB" id="A0AAE3LDN7"/>
<dbReference type="Proteomes" id="UP001209746">
    <property type="component" value="Unassembled WGS sequence"/>
</dbReference>
<accession>A0AAE3LDN7</accession>
<dbReference type="Proteomes" id="UP001208186">
    <property type="component" value="Unassembled WGS sequence"/>
</dbReference>
<reference evidence="3" key="1">
    <citation type="submission" date="2023-02" db="EMBL/GenBank/DDBJ databases">
        <title>Enrichment on poylsaccharides allowed isolation of novel metabolic and taxonomic groups of Haloarchaea.</title>
        <authorList>
            <person name="Sorokin D.Y."/>
            <person name="Elcheninov A.G."/>
            <person name="Khizhniak T.V."/>
            <person name="Kolganova T.V."/>
            <person name="Kublanov I.V."/>
        </authorList>
    </citation>
    <scope>NUCLEOTIDE SEQUENCE</scope>
    <source>
        <strain evidence="2 4">HArc-curdl5-1</strain>
        <strain evidence="3">HArc-curdl7</strain>
    </source>
</reference>
<protein>
    <submittedName>
        <fullName evidence="3">Uncharacterized protein</fullName>
    </submittedName>
</protein>
<feature type="compositionally biased region" description="Basic and acidic residues" evidence="1">
    <location>
        <begin position="8"/>
        <end position="20"/>
    </location>
</feature>
<dbReference type="EMBL" id="JAOPKD010000001">
    <property type="protein sequence ID" value="MCU4725401.1"/>
    <property type="molecule type" value="Genomic_DNA"/>
</dbReference>
<gene>
    <name evidence="3" type="ORF">OB914_00210</name>
    <name evidence="2" type="ORF">OB916_02805</name>
</gene>
<evidence type="ECO:0000313" key="4">
    <source>
        <dbReference type="Proteomes" id="UP001208186"/>
    </source>
</evidence>
<comment type="caution">
    <text evidence="3">The sequence shown here is derived from an EMBL/GenBank/DDBJ whole genome shotgun (WGS) entry which is preliminary data.</text>
</comment>
<evidence type="ECO:0000313" key="3">
    <source>
        <dbReference type="EMBL" id="MCU4725401.1"/>
    </source>
</evidence>
<feature type="region of interest" description="Disordered" evidence="1">
    <location>
        <begin position="1"/>
        <end position="20"/>
    </location>
</feature>
<evidence type="ECO:0000256" key="1">
    <source>
        <dbReference type="SAM" id="MobiDB-lite"/>
    </source>
</evidence>
<dbReference type="EMBL" id="JAOPKC010000001">
    <property type="protein sequence ID" value="MCU4716993.1"/>
    <property type="molecule type" value="Genomic_DNA"/>
</dbReference>
<keyword evidence="4" id="KW-1185">Reference proteome</keyword>
<evidence type="ECO:0000313" key="5">
    <source>
        <dbReference type="Proteomes" id="UP001209746"/>
    </source>
</evidence>
<proteinExistence type="predicted"/>
<organism evidence="3 5">
    <name type="scientific">Halapricum hydrolyticum</name>
    <dbReference type="NCBI Taxonomy" id="2979991"/>
    <lineage>
        <taxon>Archaea</taxon>
        <taxon>Methanobacteriati</taxon>
        <taxon>Methanobacteriota</taxon>
        <taxon>Stenosarchaea group</taxon>
        <taxon>Halobacteria</taxon>
        <taxon>Halobacteriales</taxon>
        <taxon>Haloarculaceae</taxon>
        <taxon>Halapricum</taxon>
    </lineage>
</organism>
<sequence>MSPTVEFGSKDAADAAREQWGEHLCPDDDRRLKTVAFVEDVPDRVIERAELEAATQIRLLNPLKQAERATTLVFQSRSIRPPSSWWSV</sequence>
<evidence type="ECO:0000313" key="2">
    <source>
        <dbReference type="EMBL" id="MCU4716993.1"/>
    </source>
</evidence>
<dbReference type="RefSeq" id="WP_315907754.1">
    <property type="nucleotide sequence ID" value="NZ_JAOPKC010000001.1"/>
</dbReference>